<gene>
    <name evidence="5" type="ORF">AWJ07_02900</name>
</gene>
<name>A0A106C3E4_SHEFR</name>
<protein>
    <recommendedName>
        <fullName evidence="4">Glycosyltransferase 2-like domain-containing protein</fullName>
    </recommendedName>
</protein>
<reference evidence="5 6" key="1">
    <citation type="submission" date="2016-01" db="EMBL/GenBank/DDBJ databases">
        <title>Draft genome of the antarctic isolate Shewanella frigidimarina Ag06-30.</title>
        <authorList>
            <person name="Parmeciano Di Noto G."/>
            <person name="Vazquez S."/>
            <person name="Mac Cormack W."/>
            <person name="Iriarte A."/>
            <person name="Quiroga C."/>
        </authorList>
    </citation>
    <scope>NUCLEOTIDE SEQUENCE [LARGE SCALE GENOMIC DNA]</scope>
    <source>
        <strain evidence="5 6">Ag06-30</strain>
    </source>
</reference>
<dbReference type="InterPro" id="IPR001173">
    <property type="entry name" value="Glyco_trans_2-like"/>
</dbReference>
<dbReference type="Gene3D" id="3.90.550.10">
    <property type="entry name" value="Spore Coat Polysaccharide Biosynthesis Protein SpsA, Chain A"/>
    <property type="match status" value="1"/>
</dbReference>
<evidence type="ECO:0000313" key="6">
    <source>
        <dbReference type="Proteomes" id="UP000055702"/>
    </source>
</evidence>
<evidence type="ECO:0000313" key="5">
    <source>
        <dbReference type="EMBL" id="KVX03522.1"/>
    </source>
</evidence>
<proteinExistence type="inferred from homology"/>
<evidence type="ECO:0000256" key="3">
    <source>
        <dbReference type="ARBA" id="ARBA00022679"/>
    </source>
</evidence>
<dbReference type="GO" id="GO:0016757">
    <property type="term" value="F:glycosyltransferase activity"/>
    <property type="evidence" value="ECO:0007669"/>
    <property type="project" value="UniProtKB-KW"/>
</dbReference>
<evidence type="ECO:0000259" key="4">
    <source>
        <dbReference type="Pfam" id="PF00535"/>
    </source>
</evidence>
<dbReference type="Proteomes" id="UP000055702">
    <property type="component" value="Unassembled WGS sequence"/>
</dbReference>
<dbReference type="SUPFAM" id="SSF53448">
    <property type="entry name" value="Nucleotide-diphospho-sugar transferases"/>
    <property type="match status" value="1"/>
</dbReference>
<organism evidence="5">
    <name type="scientific">Shewanella frigidimarina</name>
    <dbReference type="NCBI Taxonomy" id="56812"/>
    <lineage>
        <taxon>Bacteria</taxon>
        <taxon>Pseudomonadati</taxon>
        <taxon>Pseudomonadota</taxon>
        <taxon>Gammaproteobacteria</taxon>
        <taxon>Alteromonadales</taxon>
        <taxon>Shewanellaceae</taxon>
        <taxon>Shewanella</taxon>
    </lineage>
</organism>
<keyword evidence="3" id="KW-0808">Transferase</keyword>
<sequence length="292" mass="32827">MPVMSKMFSIIIPAYNETTVITDTINSILSDGAITKSQIIIVCNACHDNTAEVVRQFAIKAENLLKQQKIEILILETPIASKTNAINLGHSNATHLKRILLDADILISGASLVTLYSEMHLNNALVASPKAIFNYAKSDFWVNQYYQVASVSNYNRFQRISNVIALSEQATQRLGNLPSIIADDEYISRQFCESEKLVVDKCYFEFACPLNVISLLKTQTRVRLGNIQLNKLGITKKVPAKSTSLPEDKINKSTMLSLTIFTCIKLCIYSRAQWQIWTKTAPIWERDESSRS</sequence>
<dbReference type="RefSeq" id="WP_059744177.1">
    <property type="nucleotide sequence ID" value="NZ_LRDC01000001.1"/>
</dbReference>
<evidence type="ECO:0000256" key="2">
    <source>
        <dbReference type="ARBA" id="ARBA00022676"/>
    </source>
</evidence>
<accession>A0A106C3E4</accession>
<feature type="domain" description="Glycosyltransferase 2-like" evidence="4">
    <location>
        <begin position="9"/>
        <end position="145"/>
    </location>
</feature>
<dbReference type="PANTHER" id="PTHR43630">
    <property type="entry name" value="POLY-BETA-1,6-N-ACETYL-D-GLUCOSAMINE SYNTHASE"/>
    <property type="match status" value="1"/>
</dbReference>
<dbReference type="EMBL" id="LRDC01000001">
    <property type="protein sequence ID" value="KVX03522.1"/>
    <property type="molecule type" value="Genomic_DNA"/>
</dbReference>
<comment type="caution">
    <text evidence="5">The sequence shown here is derived from an EMBL/GenBank/DDBJ whole genome shotgun (WGS) entry which is preliminary data.</text>
</comment>
<evidence type="ECO:0000256" key="1">
    <source>
        <dbReference type="ARBA" id="ARBA00006739"/>
    </source>
</evidence>
<keyword evidence="2" id="KW-0328">Glycosyltransferase</keyword>
<dbReference type="AlphaFoldDB" id="A0A106C3E4"/>
<dbReference type="InterPro" id="IPR029044">
    <property type="entry name" value="Nucleotide-diphossugar_trans"/>
</dbReference>
<dbReference type="Pfam" id="PF00535">
    <property type="entry name" value="Glycos_transf_2"/>
    <property type="match status" value="1"/>
</dbReference>
<dbReference type="PANTHER" id="PTHR43630:SF1">
    <property type="entry name" value="POLY-BETA-1,6-N-ACETYL-D-GLUCOSAMINE SYNTHASE"/>
    <property type="match status" value="1"/>
</dbReference>
<comment type="similarity">
    <text evidence="1">Belongs to the glycosyltransferase 2 family.</text>
</comment>